<sequence>MTLTILQVAFPFAPVGPDAVGGAEQALSLIERSLPRFGHRAITVAGAGSSATGPLLETPLPTGRITPEVQAAVQARHARAIEEAIARVPIDLVHMHGIDFHRYLPPPGLPVLVTLHLPPGWYPPEVFRLQRPDTWLHPVSPSQHRACPPCPALLPPIENGVPVEALRLPLSRRRFALVLGRICPEKNQRAALEAGTQAGLPVLLGGQVFPYEAHERYWREAVLPRLRPPHRFLGPLGLPRKRRLLNAARCLVSASLAPETSSLVAMEAMACGTPVIAFPSGALADIVEDGVTGFLVRDAAEMATAMGQADRLCAETIRRTARRRFSADAMLARYVALYEDLARRSRSHAA</sequence>
<keyword evidence="1" id="KW-0808">Transferase</keyword>
<protein>
    <submittedName>
        <fullName evidence="1">Glycosyltransferase</fullName>
        <ecNumber evidence="1">2.4.-.-</ecNumber>
    </submittedName>
</protein>
<evidence type="ECO:0000313" key="1">
    <source>
        <dbReference type="EMBL" id="MCB4824148.1"/>
    </source>
</evidence>
<dbReference type="Proteomes" id="UP001139311">
    <property type="component" value="Unassembled WGS sequence"/>
</dbReference>
<dbReference type="AlphaFoldDB" id="A0A9X1II93"/>
<name>A0A9X1II93_9PROT</name>
<keyword evidence="1" id="KW-0328">Glycosyltransferase</keyword>
<gene>
    <name evidence="1" type="ORF">LHA35_20670</name>
</gene>
<accession>A0A9X1II93</accession>
<dbReference type="Pfam" id="PF13692">
    <property type="entry name" value="Glyco_trans_1_4"/>
    <property type="match status" value="1"/>
</dbReference>
<dbReference type="RefSeq" id="WP_226611742.1">
    <property type="nucleotide sequence ID" value="NZ_JAJAQI010000037.1"/>
</dbReference>
<reference evidence="1" key="1">
    <citation type="submission" date="2021-10" db="EMBL/GenBank/DDBJ databases">
        <title>Roseicella aerolatum sp. nov., isolated from aerosols of e-waste dismantling site.</title>
        <authorList>
            <person name="Qin T."/>
        </authorList>
    </citation>
    <scope>NUCLEOTIDE SEQUENCE</scope>
    <source>
        <strain evidence="1">GB24</strain>
    </source>
</reference>
<dbReference type="Gene3D" id="3.40.50.2000">
    <property type="entry name" value="Glycogen Phosphorylase B"/>
    <property type="match status" value="2"/>
</dbReference>
<proteinExistence type="predicted"/>
<dbReference type="PANTHER" id="PTHR12526">
    <property type="entry name" value="GLYCOSYLTRANSFERASE"/>
    <property type="match status" value="1"/>
</dbReference>
<dbReference type="GO" id="GO:0016757">
    <property type="term" value="F:glycosyltransferase activity"/>
    <property type="evidence" value="ECO:0007669"/>
    <property type="project" value="UniProtKB-KW"/>
</dbReference>
<dbReference type="PANTHER" id="PTHR12526:SF595">
    <property type="entry name" value="BLL5217 PROTEIN"/>
    <property type="match status" value="1"/>
</dbReference>
<comment type="caution">
    <text evidence="1">The sequence shown here is derived from an EMBL/GenBank/DDBJ whole genome shotgun (WGS) entry which is preliminary data.</text>
</comment>
<dbReference type="EMBL" id="JAJAQI010000037">
    <property type="protein sequence ID" value="MCB4824148.1"/>
    <property type="molecule type" value="Genomic_DNA"/>
</dbReference>
<organism evidence="1 2">
    <name type="scientific">Roseicella aerolata</name>
    <dbReference type="NCBI Taxonomy" id="2883479"/>
    <lineage>
        <taxon>Bacteria</taxon>
        <taxon>Pseudomonadati</taxon>
        <taxon>Pseudomonadota</taxon>
        <taxon>Alphaproteobacteria</taxon>
        <taxon>Acetobacterales</taxon>
        <taxon>Roseomonadaceae</taxon>
        <taxon>Roseicella</taxon>
    </lineage>
</organism>
<evidence type="ECO:0000313" key="2">
    <source>
        <dbReference type="Proteomes" id="UP001139311"/>
    </source>
</evidence>
<dbReference type="SUPFAM" id="SSF53756">
    <property type="entry name" value="UDP-Glycosyltransferase/glycogen phosphorylase"/>
    <property type="match status" value="1"/>
</dbReference>
<dbReference type="EC" id="2.4.-.-" evidence="1"/>
<keyword evidence="2" id="KW-1185">Reference proteome</keyword>